<protein>
    <recommendedName>
        <fullName evidence="5">Diaminopimelate epimerase</fullName>
    </recommendedName>
</protein>
<dbReference type="EMBL" id="CP020559">
    <property type="protein sequence ID" value="ARE88947.1"/>
    <property type="molecule type" value="Genomic_DNA"/>
</dbReference>
<dbReference type="EMBL" id="CP017603">
    <property type="protein sequence ID" value="AOY74584.1"/>
    <property type="molecule type" value="Genomic_DNA"/>
</dbReference>
<dbReference type="Pfam" id="PF26317">
    <property type="entry name" value="CntK_N"/>
    <property type="match status" value="1"/>
</dbReference>
<sequence>MKVQFIKVNPTENMTILVESHHKRKNYHLIASRVMAYDNVFAEQVGFIESPESEMASARLQMTAGEFCSNAAMSLAAVLAWKKNLQPKNLMKVPLEVSGTKHLMNCQVKAQQNSYLCKIDMPLPRSINKKKISCNGLIIPIIILKYQGVVHAIVEVKQFDNSIKEIAQIIIKSPELWEGEGVVGLLLYRKSSNEMKPLVYIPKTEDMIWERGCGLGSASLGAYVAKETEGEVYLEIKQPGGIIEVWAECQKGIITNLTIQGHVKIAAVGTAFI</sequence>
<evidence type="ECO:0000313" key="3">
    <source>
        <dbReference type="Proteomes" id="UP000177894"/>
    </source>
</evidence>
<evidence type="ECO:0000313" key="2">
    <source>
        <dbReference type="EMBL" id="ARE88947.1"/>
    </source>
</evidence>
<evidence type="ECO:0000313" key="1">
    <source>
        <dbReference type="EMBL" id="AOY74584.1"/>
    </source>
</evidence>
<keyword evidence="3" id="KW-1185">Reference proteome</keyword>
<accession>A0AAC9WHB5</accession>
<organism evidence="2 4">
    <name type="scientific">Clostridium formicaceticum</name>
    <dbReference type="NCBI Taxonomy" id="1497"/>
    <lineage>
        <taxon>Bacteria</taxon>
        <taxon>Bacillati</taxon>
        <taxon>Bacillota</taxon>
        <taxon>Clostridia</taxon>
        <taxon>Eubacteriales</taxon>
        <taxon>Clostridiaceae</taxon>
        <taxon>Clostridium</taxon>
    </lineage>
</organism>
<evidence type="ECO:0008006" key="5">
    <source>
        <dbReference type="Google" id="ProtNLM"/>
    </source>
</evidence>
<dbReference type="Proteomes" id="UP000192478">
    <property type="component" value="Chromosome"/>
</dbReference>
<name>A0AAC9WHB5_9CLOT</name>
<dbReference type="InterPro" id="IPR058944">
    <property type="entry name" value="CntK-like"/>
</dbReference>
<dbReference type="AlphaFoldDB" id="A0AAC9WHB5"/>
<reference evidence="2 4" key="2">
    <citation type="submission" date="2017-03" db="EMBL/GenBank/DDBJ databases">
        <title>Complete sequence of Clostridium formicaceticum DSM 92.</title>
        <authorList>
            <person name="Poehlein A."/>
            <person name="Karl M."/>
            <person name="Bengelsdorf F.R."/>
            <person name="Duerre P."/>
            <person name="Daniel R."/>
        </authorList>
    </citation>
    <scope>NUCLEOTIDE SEQUENCE [LARGE SCALE GENOMIC DNA]</scope>
    <source>
        <strain evidence="2 4">DSM 92</strain>
    </source>
</reference>
<evidence type="ECO:0000313" key="4">
    <source>
        <dbReference type="Proteomes" id="UP000192478"/>
    </source>
</evidence>
<gene>
    <name evidence="1" type="ORF">BJL90_00610</name>
    <name evidence="2" type="ORF">CLFO_33530</name>
</gene>
<dbReference type="Proteomes" id="UP000177894">
    <property type="component" value="Chromosome"/>
</dbReference>
<dbReference type="RefSeq" id="WP_070963385.1">
    <property type="nucleotide sequence ID" value="NZ_CP017603.1"/>
</dbReference>
<proteinExistence type="predicted"/>
<dbReference type="KEGG" id="cfm:BJL90_00610"/>
<reference evidence="1 3" key="1">
    <citation type="submission" date="2016-10" db="EMBL/GenBank/DDBJ databases">
        <title>Complete Genome Sequence of Acetogen Clostridium formicoaceticum ATCC 27076.</title>
        <authorList>
            <person name="Bao T."/>
            <person name="Cheng C."/>
            <person name="Zhao J."/>
            <person name="Yang S.-T."/>
            <person name="Wang J."/>
            <person name="Wang M."/>
        </authorList>
    </citation>
    <scope>NUCLEOTIDE SEQUENCE [LARGE SCALE GENOMIC DNA]</scope>
    <source>
        <strain evidence="1 3">ATCC 27076</strain>
    </source>
</reference>